<comment type="cofactor">
    <cofactor evidence="6 8">
        <name>Mg(2+)</name>
        <dbReference type="ChEBI" id="CHEBI:18420"/>
    </cofactor>
</comment>
<dbReference type="PANTHER" id="PTHR22926">
    <property type="entry name" value="PHOSPHO-N-ACETYLMURAMOYL-PENTAPEPTIDE-TRANSFERASE"/>
    <property type="match status" value="1"/>
</dbReference>
<keyword evidence="6 8" id="KW-0460">Magnesium</keyword>
<dbReference type="PANTHER" id="PTHR22926:SF5">
    <property type="entry name" value="PHOSPHO-N-ACETYLMURAMOYL-PENTAPEPTIDE-TRANSFERASE HOMOLOG"/>
    <property type="match status" value="1"/>
</dbReference>
<dbReference type="Pfam" id="PF00953">
    <property type="entry name" value="Glycos_transf_4"/>
    <property type="match status" value="1"/>
</dbReference>
<dbReference type="InterPro" id="IPR000715">
    <property type="entry name" value="Glycosyl_transferase_4"/>
</dbReference>
<keyword evidence="6" id="KW-0961">Cell wall biogenesis/degradation</keyword>
<evidence type="ECO:0000256" key="4">
    <source>
        <dbReference type="ARBA" id="ARBA00022989"/>
    </source>
</evidence>
<feature type="transmembrane region" description="Helical" evidence="6">
    <location>
        <begin position="108"/>
        <end position="125"/>
    </location>
</feature>
<feature type="binding site" evidence="8">
    <location>
        <position position="199"/>
    </location>
    <ligand>
        <name>Mg(2+)</name>
        <dbReference type="ChEBI" id="CHEBI:18420"/>
    </ligand>
</feature>
<dbReference type="GO" id="GO:0005886">
    <property type="term" value="C:plasma membrane"/>
    <property type="evidence" value="ECO:0007669"/>
    <property type="project" value="UniProtKB-SubCell"/>
</dbReference>
<dbReference type="CDD" id="cd06852">
    <property type="entry name" value="GT_MraY"/>
    <property type="match status" value="1"/>
</dbReference>
<dbReference type="GO" id="GO:0046872">
    <property type="term" value="F:metal ion binding"/>
    <property type="evidence" value="ECO:0007669"/>
    <property type="project" value="UniProtKB-KW"/>
</dbReference>
<feature type="transmembrane region" description="Helical" evidence="6">
    <location>
        <begin position="181"/>
        <end position="199"/>
    </location>
</feature>
<keyword evidence="6" id="KW-1003">Cell membrane</keyword>
<comment type="similarity">
    <text evidence="6">Belongs to the glycosyltransferase 4 family. MraY subfamily.</text>
</comment>
<name>A0A1G1X974_9BACT</name>
<evidence type="ECO:0000256" key="8">
    <source>
        <dbReference type="PIRSR" id="PIRSR600715-1"/>
    </source>
</evidence>
<dbReference type="GO" id="GO:0008360">
    <property type="term" value="P:regulation of cell shape"/>
    <property type="evidence" value="ECO:0007669"/>
    <property type="project" value="UniProtKB-KW"/>
</dbReference>
<dbReference type="NCBIfam" id="TIGR00445">
    <property type="entry name" value="mraY"/>
    <property type="match status" value="1"/>
</dbReference>
<feature type="binding site" evidence="8">
    <location>
        <position position="259"/>
    </location>
    <ligand>
        <name>Mg(2+)</name>
        <dbReference type="ChEBI" id="CHEBI:18420"/>
    </ligand>
</feature>
<feature type="transmembrane region" description="Helical" evidence="6">
    <location>
        <begin position="206"/>
        <end position="225"/>
    </location>
</feature>
<dbReference type="Proteomes" id="UP000177941">
    <property type="component" value="Unassembled WGS sequence"/>
</dbReference>
<dbReference type="GO" id="GO:0051992">
    <property type="term" value="F:UDP-N-acetylmuramoyl-L-alanyl-D-glutamyl-meso-2,6-diaminopimelyl-D-alanyl-D-alanine:undecaprenyl-phosphate transferase activity"/>
    <property type="evidence" value="ECO:0007669"/>
    <property type="project" value="RHEA"/>
</dbReference>
<comment type="catalytic activity">
    <reaction evidence="6">
        <text>UDP-N-acetyl-alpha-D-muramoyl-L-alanyl-gamma-D-glutamyl-meso-2,6-diaminopimeloyl-D-alanyl-D-alanine + di-trans,octa-cis-undecaprenyl phosphate = di-trans,octa-cis-undecaprenyl diphospho-N-acetyl-alpha-D-muramoyl-L-alanyl-D-glutamyl-meso-2,6-diaminopimeloyl-D-alanyl-D-alanine + UMP</text>
        <dbReference type="Rhea" id="RHEA:28386"/>
        <dbReference type="ChEBI" id="CHEBI:57865"/>
        <dbReference type="ChEBI" id="CHEBI:60392"/>
        <dbReference type="ChEBI" id="CHEBI:61386"/>
        <dbReference type="ChEBI" id="CHEBI:61387"/>
        <dbReference type="EC" id="2.7.8.13"/>
    </reaction>
</comment>
<dbReference type="HAMAP" id="MF_00038">
    <property type="entry name" value="MraY"/>
    <property type="match status" value="1"/>
</dbReference>
<feature type="transmembrane region" description="Helical" evidence="6">
    <location>
        <begin position="262"/>
        <end position="291"/>
    </location>
</feature>
<feature type="transmembrane region" description="Helical" evidence="6">
    <location>
        <begin position="334"/>
        <end position="353"/>
    </location>
</feature>
<protein>
    <recommendedName>
        <fullName evidence="6 7">Phospho-N-acetylmuramoyl-pentapeptide-transferase</fullName>
        <ecNumber evidence="6 7">2.7.8.13</ecNumber>
    </recommendedName>
    <alternativeName>
        <fullName evidence="6">UDP-MurNAc-pentapeptide phosphotransferase</fullName>
    </alternativeName>
</protein>
<evidence type="ECO:0000256" key="1">
    <source>
        <dbReference type="ARBA" id="ARBA00004141"/>
    </source>
</evidence>
<keyword evidence="2 6" id="KW-0808">Transferase</keyword>
<evidence type="ECO:0000256" key="2">
    <source>
        <dbReference type="ARBA" id="ARBA00022679"/>
    </source>
</evidence>
<evidence type="ECO:0000313" key="9">
    <source>
        <dbReference type="EMBL" id="OGY36605.1"/>
    </source>
</evidence>
<comment type="subcellular location">
    <subcellularLocation>
        <location evidence="6">Cell membrane</location>
        <topology evidence="6">Multi-pass membrane protein</topology>
    </subcellularLocation>
    <subcellularLocation>
        <location evidence="1">Membrane</location>
        <topology evidence="1">Multi-pass membrane protein</topology>
    </subcellularLocation>
</comment>
<keyword evidence="6" id="KW-0132">Cell division</keyword>
<comment type="caution">
    <text evidence="9">The sequence shown here is derived from an EMBL/GenBank/DDBJ whole genome shotgun (WGS) entry which is preliminary data.</text>
</comment>
<evidence type="ECO:0000256" key="5">
    <source>
        <dbReference type="ARBA" id="ARBA00023136"/>
    </source>
</evidence>
<feature type="transmembrane region" description="Helical" evidence="6">
    <location>
        <begin position="16"/>
        <end position="41"/>
    </location>
</feature>
<keyword evidence="3 6" id="KW-0812">Transmembrane</keyword>
<keyword evidence="6 8" id="KW-0479">Metal-binding</keyword>
<keyword evidence="6" id="KW-0131">Cell cycle</keyword>
<dbReference type="GO" id="GO:0009252">
    <property type="term" value="P:peptidoglycan biosynthetic process"/>
    <property type="evidence" value="ECO:0007669"/>
    <property type="project" value="UniProtKB-UniRule"/>
</dbReference>
<sequence length="355" mass="38468">MIAFSDPYLVVNVTRVVGIGTLTFLLAFILTPALTNVLYIYKFGKNIRNTGNTPLYSKLHAKKAGTPVGGGIIIWGTVALLALLFWVLNELFPSSFTHALSFLSRPQTLLPLGALVASALVGLVDDYLNVRGKGPHGGGLRMKHRLLLYVMVAAFGAWWFYTKLDWSTIHVPGIGDFEIGWWYIPLFMLVIVSTAFSVNETDGLDGLAGGVLLFSFGAYTALAFAMGRIELSMLCAAIGGGILAFLWFNVYPARFFMGDTGAMSLGTTLGIIAMLTNSALVLPIIAFPLVIESLSVIIQMTSKKLFHSKVFLSTPIHHHFEALGWPETKVTMRFWILSAVSASIGLVIGLLGMGS</sequence>
<dbReference type="GO" id="GO:0008963">
    <property type="term" value="F:phospho-N-acetylmuramoyl-pentapeptide-transferase activity"/>
    <property type="evidence" value="ECO:0007669"/>
    <property type="project" value="UniProtKB-UniRule"/>
</dbReference>
<evidence type="ECO:0000256" key="6">
    <source>
        <dbReference type="HAMAP-Rule" id="MF_00038"/>
    </source>
</evidence>
<dbReference type="UniPathway" id="UPA00219"/>
<organism evidence="9 10">
    <name type="scientific">Candidatus Andersenbacteria bacterium RIFCSPHIGHO2_12_FULL_45_11b</name>
    <dbReference type="NCBI Taxonomy" id="1797282"/>
    <lineage>
        <taxon>Bacteria</taxon>
        <taxon>Candidatus Anderseniibacteriota</taxon>
    </lineage>
</organism>
<feature type="transmembrane region" description="Helical" evidence="6">
    <location>
        <begin position="231"/>
        <end position="250"/>
    </location>
</feature>
<gene>
    <name evidence="6" type="primary">mraY</name>
    <name evidence="9" type="ORF">A3E36_03375</name>
</gene>
<feature type="transmembrane region" description="Helical" evidence="6">
    <location>
        <begin position="146"/>
        <end position="161"/>
    </location>
</feature>
<evidence type="ECO:0000313" key="10">
    <source>
        <dbReference type="Proteomes" id="UP000177941"/>
    </source>
</evidence>
<evidence type="ECO:0000256" key="7">
    <source>
        <dbReference type="NCBIfam" id="TIGR00445"/>
    </source>
</evidence>
<comment type="pathway">
    <text evidence="6">Cell wall biogenesis; peptidoglycan biosynthesis.</text>
</comment>
<feature type="transmembrane region" description="Helical" evidence="6">
    <location>
        <begin position="68"/>
        <end position="88"/>
    </location>
</feature>
<keyword evidence="5 6" id="KW-0472">Membrane</keyword>
<evidence type="ECO:0000256" key="3">
    <source>
        <dbReference type="ARBA" id="ARBA00022692"/>
    </source>
</evidence>
<dbReference type="EC" id="2.7.8.13" evidence="6 7"/>
<proteinExistence type="inferred from homology"/>
<accession>A0A1G1X974</accession>
<keyword evidence="6" id="KW-0133">Cell shape</keyword>
<dbReference type="InterPro" id="IPR003524">
    <property type="entry name" value="PNAcMuramoyl-5peptid_Trfase"/>
</dbReference>
<dbReference type="AlphaFoldDB" id="A0A1G1X974"/>
<dbReference type="GO" id="GO:0071555">
    <property type="term" value="P:cell wall organization"/>
    <property type="evidence" value="ECO:0007669"/>
    <property type="project" value="UniProtKB-KW"/>
</dbReference>
<keyword evidence="4 6" id="KW-1133">Transmembrane helix</keyword>
<dbReference type="GO" id="GO:0051301">
    <property type="term" value="P:cell division"/>
    <property type="evidence" value="ECO:0007669"/>
    <property type="project" value="UniProtKB-KW"/>
</dbReference>
<reference evidence="9 10" key="1">
    <citation type="journal article" date="2016" name="Nat. Commun.">
        <title>Thousands of microbial genomes shed light on interconnected biogeochemical processes in an aquifer system.</title>
        <authorList>
            <person name="Anantharaman K."/>
            <person name="Brown C.T."/>
            <person name="Hug L.A."/>
            <person name="Sharon I."/>
            <person name="Castelle C.J."/>
            <person name="Probst A.J."/>
            <person name="Thomas B.C."/>
            <person name="Singh A."/>
            <person name="Wilkins M.J."/>
            <person name="Karaoz U."/>
            <person name="Brodie E.L."/>
            <person name="Williams K.H."/>
            <person name="Hubbard S.S."/>
            <person name="Banfield J.F."/>
        </authorList>
    </citation>
    <scope>NUCLEOTIDE SEQUENCE [LARGE SCALE GENOMIC DNA]</scope>
</reference>
<comment type="function">
    <text evidence="6">Catalyzes the initial step of the lipid cycle reactions in the biosynthesis of the cell wall peptidoglycan: transfers peptidoglycan precursor phospho-MurNAc-pentapeptide from UDP-MurNAc-pentapeptide onto the lipid carrier undecaprenyl phosphate, yielding undecaprenyl-pyrophosphoryl-MurNAc-pentapeptide, known as lipid I.</text>
</comment>
<keyword evidence="6" id="KW-0573">Peptidoglycan synthesis</keyword>
<dbReference type="EMBL" id="MHHS01000032">
    <property type="protein sequence ID" value="OGY36605.1"/>
    <property type="molecule type" value="Genomic_DNA"/>
</dbReference>